<gene>
    <name evidence="1" type="ORF">MGWOODY_Clf826</name>
</gene>
<organism evidence="1">
    <name type="scientific">hydrothermal vent metagenome</name>
    <dbReference type="NCBI Taxonomy" id="652676"/>
    <lineage>
        <taxon>unclassified sequences</taxon>
        <taxon>metagenomes</taxon>
        <taxon>ecological metagenomes</taxon>
    </lineage>
</organism>
<dbReference type="EMBL" id="FAXA01000167">
    <property type="protein sequence ID" value="CUV02003.1"/>
    <property type="molecule type" value="Genomic_DNA"/>
</dbReference>
<protein>
    <submittedName>
        <fullName evidence="1">Uncharacterized protein</fullName>
    </submittedName>
</protein>
<proteinExistence type="predicted"/>
<dbReference type="AlphaFoldDB" id="A0A170Q9Q9"/>
<accession>A0A170Q9Q9</accession>
<name>A0A170Q9Q9_9ZZZZ</name>
<reference evidence="1" key="1">
    <citation type="submission" date="2015-10" db="EMBL/GenBank/DDBJ databases">
        <authorList>
            <person name="Gilbert D.G."/>
        </authorList>
    </citation>
    <scope>NUCLEOTIDE SEQUENCE</scope>
</reference>
<sequence length="50" mass="5508">MLARLGFLTLADGQPVNTYSLAPDHGRFLDGLGFSFHTVMLDGEPRFGIR</sequence>
<evidence type="ECO:0000313" key="1">
    <source>
        <dbReference type="EMBL" id="CUV02003.1"/>
    </source>
</evidence>